<feature type="compositionally biased region" description="Pro residues" evidence="11">
    <location>
        <begin position="198"/>
        <end position="208"/>
    </location>
</feature>
<feature type="compositionally biased region" description="Polar residues" evidence="11">
    <location>
        <begin position="126"/>
        <end position="145"/>
    </location>
</feature>
<reference evidence="12" key="1">
    <citation type="journal article" date="2019" name="bioRxiv">
        <title>The Genome of the Zebra Mussel, Dreissena polymorpha: A Resource for Invasive Species Research.</title>
        <authorList>
            <person name="McCartney M.A."/>
            <person name="Auch B."/>
            <person name="Kono T."/>
            <person name="Mallez S."/>
            <person name="Zhang Y."/>
            <person name="Obille A."/>
            <person name="Becker A."/>
            <person name="Abrahante J.E."/>
            <person name="Garbe J."/>
            <person name="Badalamenti J.P."/>
            <person name="Herman A."/>
            <person name="Mangelson H."/>
            <person name="Liachko I."/>
            <person name="Sullivan S."/>
            <person name="Sone E.D."/>
            <person name="Koren S."/>
            <person name="Silverstein K.A.T."/>
            <person name="Beckman K.B."/>
            <person name="Gohl D.M."/>
        </authorList>
    </citation>
    <scope>NUCLEOTIDE SEQUENCE</scope>
    <source>
        <strain evidence="12">Duluth1</strain>
        <tissue evidence="12">Whole animal</tissue>
    </source>
</reference>
<feature type="compositionally biased region" description="Acidic residues" evidence="11">
    <location>
        <begin position="331"/>
        <end position="343"/>
    </location>
</feature>
<organism evidence="12 13">
    <name type="scientific">Dreissena polymorpha</name>
    <name type="common">Zebra mussel</name>
    <name type="synonym">Mytilus polymorpha</name>
    <dbReference type="NCBI Taxonomy" id="45954"/>
    <lineage>
        <taxon>Eukaryota</taxon>
        <taxon>Metazoa</taxon>
        <taxon>Spiralia</taxon>
        <taxon>Lophotrochozoa</taxon>
        <taxon>Mollusca</taxon>
        <taxon>Bivalvia</taxon>
        <taxon>Autobranchia</taxon>
        <taxon>Heteroconchia</taxon>
        <taxon>Euheterodonta</taxon>
        <taxon>Imparidentia</taxon>
        <taxon>Neoheterodontei</taxon>
        <taxon>Myida</taxon>
        <taxon>Dreissenoidea</taxon>
        <taxon>Dreissenidae</taxon>
        <taxon>Dreissena</taxon>
    </lineage>
</organism>
<feature type="compositionally biased region" description="Low complexity" evidence="11">
    <location>
        <begin position="109"/>
        <end position="122"/>
    </location>
</feature>
<protein>
    <recommendedName>
        <fullName evidence="4">Centrosomal protein kizuna</fullName>
    </recommendedName>
    <alternativeName>
        <fullName evidence="9">Polo-like kinase 1 substrate 1</fullName>
    </alternativeName>
</protein>
<accession>A0A9D4QYJ8</accession>
<feature type="compositionally biased region" description="Polar residues" evidence="11">
    <location>
        <begin position="161"/>
        <end position="176"/>
    </location>
</feature>
<feature type="compositionally biased region" description="Polar residues" evidence="11">
    <location>
        <begin position="553"/>
        <end position="565"/>
    </location>
</feature>
<evidence type="ECO:0000256" key="7">
    <source>
        <dbReference type="ARBA" id="ARBA00023273"/>
    </source>
</evidence>
<feature type="coiled-coil region" evidence="10">
    <location>
        <begin position="46"/>
        <end position="80"/>
    </location>
</feature>
<reference evidence="12" key="2">
    <citation type="submission" date="2020-11" db="EMBL/GenBank/DDBJ databases">
        <authorList>
            <person name="McCartney M.A."/>
            <person name="Auch B."/>
            <person name="Kono T."/>
            <person name="Mallez S."/>
            <person name="Becker A."/>
            <person name="Gohl D.M."/>
            <person name="Silverstein K.A.T."/>
            <person name="Koren S."/>
            <person name="Bechman K.B."/>
            <person name="Herman A."/>
            <person name="Abrahante J.E."/>
            <person name="Garbe J."/>
        </authorList>
    </citation>
    <scope>NUCLEOTIDE SEQUENCE</scope>
    <source>
        <strain evidence="12">Duluth1</strain>
        <tissue evidence="12">Whole animal</tissue>
    </source>
</reference>
<evidence type="ECO:0000256" key="11">
    <source>
        <dbReference type="SAM" id="MobiDB-lite"/>
    </source>
</evidence>
<evidence type="ECO:0000256" key="9">
    <source>
        <dbReference type="ARBA" id="ARBA00031153"/>
    </source>
</evidence>
<feature type="region of interest" description="Disordered" evidence="11">
    <location>
        <begin position="627"/>
        <end position="646"/>
    </location>
</feature>
<comment type="caution">
    <text evidence="12">The sequence shown here is derived from an EMBL/GenBank/DDBJ whole genome shotgun (WGS) entry which is preliminary data.</text>
</comment>
<dbReference type="InterPro" id="IPR026742">
    <property type="entry name" value="Centrosomal_kizuma"/>
</dbReference>
<feature type="compositionally biased region" description="Basic and acidic residues" evidence="11">
    <location>
        <begin position="678"/>
        <end position="687"/>
    </location>
</feature>
<name>A0A9D4QYJ8_DREPO</name>
<feature type="compositionally biased region" description="Low complexity" evidence="11">
    <location>
        <begin position="146"/>
        <end position="160"/>
    </location>
</feature>
<dbReference type="PANTHER" id="PTHR16299">
    <property type="entry name" value="CENTROSOMAL PROTEIN KIZUNA"/>
    <property type="match status" value="1"/>
</dbReference>
<feature type="region of interest" description="Disordered" evidence="11">
    <location>
        <begin position="545"/>
        <end position="565"/>
    </location>
</feature>
<sequence>MDFHELSFGSSSVNLSERGNNGLTYNLAKLRAVKLQSYWRRICEDERRSKQRNAQLLRDLDRMEANMATLDARREKLKHMKEQYFDYIERTYPKWRELVEQKKQEHMNKQQQQQQHQQPQHHGYYSESQQEMNGDTAPQSYEQQKPSTTSTPATPSRTAAKSFSSQGQESRQQTLPKHQEAFLTQPSYEDDEDDEDVPPPLPSSPPPGQESLRDSNKRALTSDLPEREYSNLNNFRRETPSAQPPSVPQSVTVHMPKVQGEVNSPAKSRQDGTGRRMEQPSPNWLAPEKDNSVQSISFSEDAEVPIQPVQSVTVRQKNDVQKKPATMAPVSDDDVSDFEDDPDLPSGAGPEDGRVEPEPTMDTPDEDDDTMSDQPPSPVHPEVTTAGLVRLLKHVEGDLEEALALEGYYRTRSPDEAHRKHIIHKANTSGDLGGLDGELVSMVVLHQLTLVIRRLPGACMLSDTLLVQGKKNMTDADIRRNLHRDAQELWDKLLEHFVILVESHVMGTREVAHIFVPCMVHEGSHYQEIAVAALENVIERLLEKEEGPVSPGRQDSVTLDTAHSSQQGGVIYENLNYAVPPLKFGSLIDSKRFSDDESSMITQSMTTDNGPKVPLNETDAYKSLVSGTLPRHPVHHGDDTDNSDNELEKQIASTLSPRSTGSKHNPDPLVPSSGPNEASHDEAHDQEPLSEMSSPLESPVYVPTGAQMGLNKPSTLKSVLGSTGGSSQQRKIAVMISSDLDSDGEVDIDHMVQKKEEEDDDFDFYG</sequence>
<evidence type="ECO:0000256" key="2">
    <source>
        <dbReference type="ARBA" id="ARBA00004300"/>
    </source>
</evidence>
<feature type="compositionally biased region" description="Polar residues" evidence="11">
    <location>
        <begin position="653"/>
        <end position="663"/>
    </location>
</feature>
<dbReference type="PANTHER" id="PTHR16299:SF2">
    <property type="entry name" value="CENTROSOMAL PROTEIN KIZUNA"/>
    <property type="match status" value="1"/>
</dbReference>
<dbReference type="EMBL" id="JAIWYP010000003">
    <property type="protein sequence ID" value="KAH3848339.1"/>
    <property type="molecule type" value="Genomic_DNA"/>
</dbReference>
<evidence type="ECO:0000256" key="3">
    <source>
        <dbReference type="ARBA" id="ARBA00010767"/>
    </source>
</evidence>
<feature type="compositionally biased region" description="Basic and acidic residues" evidence="11">
    <location>
        <begin position="224"/>
        <end position="239"/>
    </location>
</feature>
<evidence type="ECO:0000313" key="12">
    <source>
        <dbReference type="EMBL" id="KAH3848339.1"/>
    </source>
</evidence>
<feature type="compositionally biased region" description="Polar residues" evidence="11">
    <location>
        <begin position="599"/>
        <end position="609"/>
    </location>
</feature>
<comment type="function">
    <text evidence="8">Centrosomal protein required for establishing a robust mitotic centrosome architecture that can endure the forces that converge on the centrosomes during spindle formation. Required for stabilizing the expanded pericentriolar material around the centriole.</text>
</comment>
<evidence type="ECO:0000256" key="6">
    <source>
        <dbReference type="ARBA" id="ARBA00023212"/>
    </source>
</evidence>
<feature type="compositionally biased region" description="Acidic residues" evidence="11">
    <location>
        <begin position="188"/>
        <end position="197"/>
    </location>
</feature>
<feature type="compositionally biased region" description="Polar residues" evidence="11">
    <location>
        <begin position="712"/>
        <end position="729"/>
    </location>
</feature>
<comment type="subcellular location">
    <subcellularLocation>
        <location evidence="1">Cytoplasm</location>
        <location evidence="1">Cytoskeleton</location>
        <location evidence="1">Cilium basal body</location>
    </subcellularLocation>
    <subcellularLocation>
        <location evidence="2">Cytoplasm</location>
        <location evidence="2">Cytoskeleton</location>
        <location evidence="2">Microtubule organizing center</location>
        <location evidence="2">Centrosome</location>
    </subcellularLocation>
</comment>
<evidence type="ECO:0000256" key="4">
    <source>
        <dbReference type="ARBA" id="ARBA00013872"/>
    </source>
</evidence>
<dbReference type="Proteomes" id="UP000828390">
    <property type="component" value="Unassembled WGS sequence"/>
</dbReference>
<keyword evidence="10" id="KW-0175">Coiled coil</keyword>
<feature type="compositionally biased region" description="Low complexity" evidence="11">
    <location>
        <begin position="689"/>
        <end position="699"/>
    </location>
</feature>
<dbReference type="GO" id="GO:0007051">
    <property type="term" value="P:spindle organization"/>
    <property type="evidence" value="ECO:0007669"/>
    <property type="project" value="InterPro"/>
</dbReference>
<proteinExistence type="inferred from homology"/>
<feature type="compositionally biased region" description="Basic and acidic residues" evidence="11">
    <location>
        <begin position="268"/>
        <end position="278"/>
    </location>
</feature>
<evidence type="ECO:0000256" key="10">
    <source>
        <dbReference type="SAM" id="Coils"/>
    </source>
</evidence>
<gene>
    <name evidence="12" type="ORF">DPMN_090699</name>
</gene>
<dbReference type="GO" id="GO:0005813">
    <property type="term" value="C:centrosome"/>
    <property type="evidence" value="ECO:0007669"/>
    <property type="project" value="UniProtKB-SubCell"/>
</dbReference>
<evidence type="ECO:0000313" key="13">
    <source>
        <dbReference type="Proteomes" id="UP000828390"/>
    </source>
</evidence>
<feature type="region of interest" description="Disordered" evidence="11">
    <location>
        <begin position="598"/>
        <end position="617"/>
    </location>
</feature>
<dbReference type="AlphaFoldDB" id="A0A9D4QYJ8"/>
<keyword evidence="13" id="KW-1185">Reference proteome</keyword>
<feature type="region of interest" description="Disordered" evidence="11">
    <location>
        <begin position="653"/>
        <end position="729"/>
    </location>
</feature>
<evidence type="ECO:0000256" key="1">
    <source>
        <dbReference type="ARBA" id="ARBA00004120"/>
    </source>
</evidence>
<keyword evidence="6" id="KW-0206">Cytoskeleton</keyword>
<comment type="similarity">
    <text evidence="3">Belongs to the kizuna family.</text>
</comment>
<evidence type="ECO:0000256" key="8">
    <source>
        <dbReference type="ARBA" id="ARBA00024919"/>
    </source>
</evidence>
<keyword evidence="7" id="KW-0966">Cell projection</keyword>
<keyword evidence="5" id="KW-0963">Cytoplasm</keyword>
<feature type="region of interest" description="Disordered" evidence="11">
    <location>
        <begin position="101"/>
        <end position="381"/>
    </location>
</feature>
<evidence type="ECO:0000256" key="5">
    <source>
        <dbReference type="ARBA" id="ARBA00022490"/>
    </source>
</evidence>